<proteinExistence type="predicted"/>
<protein>
    <submittedName>
        <fullName evidence="1">Uncharacterized protein</fullName>
    </submittedName>
</protein>
<organism evidence="1 2">
    <name type="scientific">Polaribacter sejongensis</name>
    <dbReference type="NCBI Taxonomy" id="985043"/>
    <lineage>
        <taxon>Bacteria</taxon>
        <taxon>Pseudomonadati</taxon>
        <taxon>Bacteroidota</taxon>
        <taxon>Flavobacteriia</taxon>
        <taxon>Flavobacteriales</taxon>
        <taxon>Flavobacteriaceae</taxon>
    </lineage>
</organism>
<evidence type="ECO:0000313" key="2">
    <source>
        <dbReference type="Proteomes" id="UP000232721"/>
    </source>
</evidence>
<sequence>MNITKDLFLEKLEEIFITLKAADIKEFSKIKKRVSEEDSGTYSLEGCQFITADKRSLTFLFELENNEIIDIYNGSQFKLYQDKEETTPIIFCVWNDEELSYKPTDEYISFTTRIDPFYAQFEALKGSIIPLDVFGDWYKLVKELYDCIPLRKYLEYKFYYDFSNFVVDNLFVLTIIEDAERTKKAVSDYKKIDTSNELDMLEWQLKYKDIRYIFNDDSKKLNNFKERYLIKHKTEDSIILDCSNYKFSFEFAEIRNQ</sequence>
<dbReference type="Proteomes" id="UP000232721">
    <property type="component" value="Chromosome"/>
</dbReference>
<reference evidence="1 2" key="1">
    <citation type="submission" date="2017-02" db="EMBL/GenBank/DDBJ databases">
        <title>Trade-off between light-utilization and light-protection in marine flavobacteria.</title>
        <authorList>
            <person name="Kumagai Y."/>
            <person name="Yoshizawa S."/>
            <person name="Kogure K."/>
            <person name="Iwasaki W."/>
        </authorList>
    </citation>
    <scope>NUCLEOTIDE SEQUENCE [LARGE SCALE GENOMIC DNA]</scope>
    <source>
        <strain evidence="1 2">KCTC 23670</strain>
    </source>
</reference>
<keyword evidence="2" id="KW-1185">Reference proteome</keyword>
<evidence type="ECO:0000313" key="1">
    <source>
        <dbReference type="EMBL" id="AUC23460.1"/>
    </source>
</evidence>
<gene>
    <name evidence="1" type="ORF">BTO15_15715</name>
</gene>
<dbReference type="EMBL" id="CP019336">
    <property type="protein sequence ID" value="AUC23460.1"/>
    <property type="molecule type" value="Genomic_DNA"/>
</dbReference>
<accession>A0ABM6Q2I0</accession>
<name>A0ABM6Q2I0_9FLAO</name>